<accession>A0A6J7HGI6</accession>
<feature type="transmembrane region" description="Helical" evidence="1">
    <location>
        <begin position="152"/>
        <end position="172"/>
    </location>
</feature>
<dbReference type="InterPro" id="IPR000620">
    <property type="entry name" value="EamA_dom"/>
</dbReference>
<reference evidence="3" key="1">
    <citation type="submission" date="2020-05" db="EMBL/GenBank/DDBJ databases">
        <authorList>
            <person name="Chiriac C."/>
            <person name="Salcher M."/>
            <person name="Ghai R."/>
            <person name="Kavagutti S V."/>
        </authorList>
    </citation>
    <scope>NUCLEOTIDE SEQUENCE</scope>
</reference>
<name>A0A6J7HGI6_9ZZZZ</name>
<dbReference type="PANTHER" id="PTHR22911:SF137">
    <property type="entry name" value="SOLUTE CARRIER FAMILY 35 MEMBER G2-RELATED"/>
    <property type="match status" value="1"/>
</dbReference>
<dbReference type="InterPro" id="IPR037185">
    <property type="entry name" value="EmrE-like"/>
</dbReference>
<feature type="domain" description="EamA" evidence="2">
    <location>
        <begin position="151"/>
        <end position="285"/>
    </location>
</feature>
<evidence type="ECO:0000259" key="2">
    <source>
        <dbReference type="Pfam" id="PF00892"/>
    </source>
</evidence>
<dbReference type="EMBL" id="CAFBMR010000041">
    <property type="protein sequence ID" value="CAB4915615.1"/>
    <property type="molecule type" value="Genomic_DNA"/>
</dbReference>
<feature type="transmembrane region" description="Helical" evidence="1">
    <location>
        <begin position="64"/>
        <end position="86"/>
    </location>
</feature>
<gene>
    <name evidence="3" type="ORF">UFOPK3610_01100</name>
</gene>
<dbReference type="Pfam" id="PF00892">
    <property type="entry name" value="EamA"/>
    <property type="match status" value="2"/>
</dbReference>
<dbReference type="Gene3D" id="1.10.3730.20">
    <property type="match status" value="1"/>
</dbReference>
<proteinExistence type="predicted"/>
<dbReference type="PANTHER" id="PTHR22911">
    <property type="entry name" value="ACYL-MALONYL CONDENSING ENZYME-RELATED"/>
    <property type="match status" value="1"/>
</dbReference>
<sequence>MWLLLALASAFFAGLVAILAKIGIRHTPSNLASALRTLVVLGMAWGVVFIIGSQSSLTTISGKSLAFLILSGLTTGASWLCFFKALQVGDVTRVAVVDRSSIVLTVLLGMVLFGEVTHLWTQLLGVAAFTIGTLVMIQKQAQSVDGPGDYKWLAYAAGGAIFATATTLLVKVGISDVDSSLGTAIRTVVVLVMAWIVVLVSGEHRQLTTIPRRDLLFLALSGLATGASWLCFYRALQIGPLSAVVPIDKLSIVVTVIFAALVFGERLTRRGLVGLALVIAGTVLLAV</sequence>
<feature type="transmembrane region" description="Helical" evidence="1">
    <location>
        <begin position="241"/>
        <end position="263"/>
    </location>
</feature>
<dbReference type="SUPFAM" id="SSF103481">
    <property type="entry name" value="Multidrug resistance efflux transporter EmrE"/>
    <property type="match status" value="2"/>
</dbReference>
<feature type="transmembrane region" description="Helical" evidence="1">
    <location>
        <begin position="184"/>
        <end position="203"/>
    </location>
</feature>
<evidence type="ECO:0000313" key="3">
    <source>
        <dbReference type="EMBL" id="CAB4915615.1"/>
    </source>
</evidence>
<keyword evidence="1" id="KW-0472">Membrane</keyword>
<dbReference type="AlphaFoldDB" id="A0A6J7HGI6"/>
<feature type="transmembrane region" description="Helical" evidence="1">
    <location>
        <begin position="215"/>
        <end position="235"/>
    </location>
</feature>
<feature type="domain" description="EamA" evidence="2">
    <location>
        <begin position="2"/>
        <end position="137"/>
    </location>
</feature>
<feature type="transmembrane region" description="Helical" evidence="1">
    <location>
        <begin position="106"/>
        <end position="131"/>
    </location>
</feature>
<organism evidence="3">
    <name type="scientific">freshwater metagenome</name>
    <dbReference type="NCBI Taxonomy" id="449393"/>
    <lineage>
        <taxon>unclassified sequences</taxon>
        <taxon>metagenomes</taxon>
        <taxon>ecological metagenomes</taxon>
    </lineage>
</organism>
<feature type="transmembrane region" description="Helical" evidence="1">
    <location>
        <begin position="30"/>
        <end position="52"/>
    </location>
</feature>
<feature type="transmembrane region" description="Helical" evidence="1">
    <location>
        <begin position="270"/>
        <end position="286"/>
    </location>
</feature>
<keyword evidence="1" id="KW-0812">Transmembrane</keyword>
<dbReference type="GO" id="GO:0016020">
    <property type="term" value="C:membrane"/>
    <property type="evidence" value="ECO:0007669"/>
    <property type="project" value="InterPro"/>
</dbReference>
<evidence type="ECO:0000256" key="1">
    <source>
        <dbReference type="SAM" id="Phobius"/>
    </source>
</evidence>
<keyword evidence="1" id="KW-1133">Transmembrane helix</keyword>
<protein>
    <submittedName>
        <fullName evidence="3">Unannotated protein</fullName>
    </submittedName>
</protein>